<proteinExistence type="predicted"/>
<protein>
    <recommendedName>
        <fullName evidence="3">F-box domain-containing protein</fullName>
    </recommendedName>
</protein>
<gene>
    <name evidence="1" type="ORF">BGZ96_003154</name>
</gene>
<accession>A0ABQ7K781</accession>
<dbReference type="SUPFAM" id="SSF52047">
    <property type="entry name" value="RNI-like"/>
    <property type="match status" value="1"/>
</dbReference>
<dbReference type="Proteomes" id="UP001194696">
    <property type="component" value="Unassembled WGS sequence"/>
</dbReference>
<evidence type="ECO:0000313" key="2">
    <source>
        <dbReference type="Proteomes" id="UP001194696"/>
    </source>
</evidence>
<sequence length="637" mass="72546">MDPAPTIESTSATESAFSRAFDLPELLRIITSHLQWKDITRLMQTCRKFNEQCSPWFYRHINLSIRYGRGKNILESTSAALALARNVRSIRQLSSELPEMALLYQCLLSFYELYSLSTASVHLERPAWLPSIDRRVCQFIPIPPMTHLTSLTVKSSSPKLRRSVSFDLPSSKDHHVILAQICWIIMQASNLYSLTLECQLEDPQDIRLLSTTLSKLRLLKSFDLSAHSRLKEPFRWGSELFFSCSPLLENLKLDLKCNLRNTSNDNDKKPPRHNLPELPHRQEPLAYLTKLSVWDKGASESEEQLTRVLQHCPNLQELNIANAHGSIKPETIAKFVGEHCPQIRKLKSAITTHNANTLLPFSIMSSLPEQQIQEFECMDYDIWLDEKLVKNAIVRHSKSLTTLVLSGRRNMESKAVGLILTECGTLETFTLVYLHERMVEGDVVSINLEDAAANPWVCTRLKQLELTVACQEVPVDDGVEPYYFRDGPVVLSGLEQENFAQFEALYRNLGSLVELEILDIRIHWCDMDGQILSDSLYASNTFPGFLSLGDAKTGRPGYLNCLSGLKKLRKLLGSVSATTEEATETMGWDEVKWMSTHWPLLEIGEFFVQFEIPRAAFKWLKNTSSKHLILNLPYSIF</sequence>
<organism evidence="1 2">
    <name type="scientific">Linnemannia gamsii</name>
    <dbReference type="NCBI Taxonomy" id="64522"/>
    <lineage>
        <taxon>Eukaryota</taxon>
        <taxon>Fungi</taxon>
        <taxon>Fungi incertae sedis</taxon>
        <taxon>Mucoromycota</taxon>
        <taxon>Mortierellomycotina</taxon>
        <taxon>Mortierellomycetes</taxon>
        <taxon>Mortierellales</taxon>
        <taxon>Mortierellaceae</taxon>
        <taxon>Linnemannia</taxon>
    </lineage>
</organism>
<name>A0ABQ7K781_9FUNG</name>
<dbReference type="InterPro" id="IPR032675">
    <property type="entry name" value="LRR_dom_sf"/>
</dbReference>
<evidence type="ECO:0008006" key="3">
    <source>
        <dbReference type="Google" id="ProtNLM"/>
    </source>
</evidence>
<dbReference type="Gene3D" id="3.80.10.10">
    <property type="entry name" value="Ribonuclease Inhibitor"/>
    <property type="match status" value="1"/>
</dbReference>
<dbReference type="EMBL" id="JAAAIM010000165">
    <property type="protein sequence ID" value="KAG0293213.1"/>
    <property type="molecule type" value="Genomic_DNA"/>
</dbReference>
<evidence type="ECO:0000313" key="1">
    <source>
        <dbReference type="EMBL" id="KAG0293213.1"/>
    </source>
</evidence>
<reference evidence="1 2" key="1">
    <citation type="journal article" date="2020" name="Fungal Divers.">
        <title>Resolving the Mortierellaceae phylogeny through synthesis of multi-gene phylogenetics and phylogenomics.</title>
        <authorList>
            <person name="Vandepol N."/>
            <person name="Liber J."/>
            <person name="Desiro A."/>
            <person name="Na H."/>
            <person name="Kennedy M."/>
            <person name="Barry K."/>
            <person name="Grigoriev I.V."/>
            <person name="Miller A.N."/>
            <person name="O'Donnell K."/>
            <person name="Stajich J.E."/>
            <person name="Bonito G."/>
        </authorList>
    </citation>
    <scope>NUCLEOTIDE SEQUENCE [LARGE SCALE GENOMIC DNA]</scope>
    <source>
        <strain evidence="1 2">AD045</strain>
    </source>
</reference>
<comment type="caution">
    <text evidence="1">The sequence shown here is derived from an EMBL/GenBank/DDBJ whole genome shotgun (WGS) entry which is preliminary data.</text>
</comment>
<keyword evidence="2" id="KW-1185">Reference proteome</keyword>